<dbReference type="OrthoDB" id="7464126at2759"/>
<protein>
    <submittedName>
        <fullName evidence="1">Uncharacterized protein</fullName>
    </submittedName>
</protein>
<dbReference type="Proteomes" id="UP001163046">
    <property type="component" value="Unassembled WGS sequence"/>
</dbReference>
<dbReference type="EMBL" id="MU826827">
    <property type="protein sequence ID" value="KAJ7374488.1"/>
    <property type="molecule type" value="Genomic_DNA"/>
</dbReference>
<accession>A0A9X0CUB2</accession>
<organism evidence="1 2">
    <name type="scientific">Desmophyllum pertusum</name>
    <dbReference type="NCBI Taxonomy" id="174260"/>
    <lineage>
        <taxon>Eukaryota</taxon>
        <taxon>Metazoa</taxon>
        <taxon>Cnidaria</taxon>
        <taxon>Anthozoa</taxon>
        <taxon>Hexacorallia</taxon>
        <taxon>Scleractinia</taxon>
        <taxon>Caryophylliina</taxon>
        <taxon>Caryophylliidae</taxon>
        <taxon>Desmophyllum</taxon>
    </lineage>
</organism>
<dbReference type="AlphaFoldDB" id="A0A9X0CUB2"/>
<reference evidence="1" key="1">
    <citation type="submission" date="2023-01" db="EMBL/GenBank/DDBJ databases">
        <title>Genome assembly of the deep-sea coral Lophelia pertusa.</title>
        <authorList>
            <person name="Herrera S."/>
            <person name="Cordes E."/>
        </authorList>
    </citation>
    <scope>NUCLEOTIDE SEQUENCE</scope>
    <source>
        <strain evidence="1">USNM1676648</strain>
        <tissue evidence="1">Polyp</tissue>
    </source>
</reference>
<evidence type="ECO:0000313" key="1">
    <source>
        <dbReference type="EMBL" id="KAJ7374488.1"/>
    </source>
</evidence>
<gene>
    <name evidence="1" type="ORF">OS493_004825</name>
</gene>
<keyword evidence="2" id="KW-1185">Reference proteome</keyword>
<sequence length="168" mass="19769">MHRFPLLPEWLVFFVTSRPEDTVQFRLKKYNPCVRICAGNIEHHSNFYQQHDQDIKFFLRNSVDFSRLPFSVDDIAKKCKGSFLYAFYIAKDLNVTMQSGKPLQLVDLFPGDFDSYLLKNFKRVLTKSNLACLRSCLVVPSPPQLRFLSRLFRTSCREKSRVSRSSMW</sequence>
<comment type="caution">
    <text evidence="1">The sequence shown here is derived from an EMBL/GenBank/DDBJ whole genome shotgun (WGS) entry which is preliminary data.</text>
</comment>
<name>A0A9X0CUB2_9CNID</name>
<proteinExistence type="predicted"/>
<evidence type="ECO:0000313" key="2">
    <source>
        <dbReference type="Proteomes" id="UP001163046"/>
    </source>
</evidence>